<evidence type="ECO:0000256" key="1">
    <source>
        <dbReference type="ARBA" id="ARBA00010062"/>
    </source>
</evidence>
<dbReference type="Proteomes" id="UP000441455">
    <property type="component" value="Unassembled WGS sequence"/>
</dbReference>
<dbReference type="InterPro" id="IPR028081">
    <property type="entry name" value="Leu-bd"/>
</dbReference>
<dbReference type="SUPFAM" id="SSF53822">
    <property type="entry name" value="Periplasmic binding protein-like I"/>
    <property type="match status" value="1"/>
</dbReference>
<comment type="caution">
    <text evidence="6">The sequence shown here is derived from an EMBL/GenBank/DDBJ whole genome shotgun (WGS) entry which is preliminary data.</text>
</comment>
<accession>A0A6N7VM35</accession>
<dbReference type="EMBL" id="VULN01000006">
    <property type="protein sequence ID" value="MSS82070.1"/>
    <property type="molecule type" value="Genomic_DNA"/>
</dbReference>
<dbReference type="InterPro" id="IPR000709">
    <property type="entry name" value="Leu_Ile_Val-bd"/>
</dbReference>
<evidence type="ECO:0000313" key="6">
    <source>
        <dbReference type="EMBL" id="MSS82070.1"/>
    </source>
</evidence>
<evidence type="ECO:0000256" key="2">
    <source>
        <dbReference type="ARBA" id="ARBA00022448"/>
    </source>
</evidence>
<dbReference type="Gene3D" id="3.40.50.2300">
    <property type="match status" value="2"/>
</dbReference>
<dbReference type="PANTHER" id="PTHR30483">
    <property type="entry name" value="LEUCINE-SPECIFIC-BINDING PROTEIN"/>
    <property type="match status" value="1"/>
</dbReference>
<dbReference type="AlphaFoldDB" id="A0A6N7VM35"/>
<sequence>MQGRPVILYGSPARNTRKAKVLLMKAWKKAVGALAMTTLVASMFTGCGKKDAAKDNGNEIKIGALFELTGNVANYGKSTYKGVQLAVEQINAKGGINGKKIKLVEADNKSEPSESGNAATKLITKDKVSVIIGPATSGCVSAATPVVTNSKVPLMAPVATAPGITVDEKGKVRPFIFRACFTDPFQGKLMAKFAVDTLKLKNVAIFYDSSSDYSKGLTDVFGKTLEEKGGKVVGKEAFLAKDQDFKSALTKLKATNPEALYVPGYYEEVSKIIKQAREVGLTCPILGSDGWDSPKLAQIAGAEALNGTYFTSAYSAQDKDPHVQQFIKDYKAKFNEEPDTFAIHAYDGTLAVAEAIKQAGSTDGTKIADALSKIKDLQVATGKYTLDQDHNPVSGGIIIEMKDGVQTFKQKITL</sequence>
<evidence type="ECO:0000256" key="3">
    <source>
        <dbReference type="ARBA" id="ARBA00022729"/>
    </source>
</evidence>
<dbReference type="InterPro" id="IPR051010">
    <property type="entry name" value="BCAA_transport"/>
</dbReference>
<organism evidence="6 7">
    <name type="scientific">Acidaminococcus fermentans</name>
    <dbReference type="NCBI Taxonomy" id="905"/>
    <lineage>
        <taxon>Bacteria</taxon>
        <taxon>Bacillati</taxon>
        <taxon>Bacillota</taxon>
        <taxon>Negativicutes</taxon>
        <taxon>Acidaminococcales</taxon>
        <taxon>Acidaminococcaceae</taxon>
        <taxon>Acidaminococcus</taxon>
    </lineage>
</organism>
<proteinExistence type="inferred from homology"/>
<protein>
    <submittedName>
        <fullName evidence="6">ABC transporter substrate-binding protein</fullName>
    </submittedName>
</protein>
<dbReference type="GO" id="GO:0006865">
    <property type="term" value="P:amino acid transport"/>
    <property type="evidence" value="ECO:0007669"/>
    <property type="project" value="UniProtKB-KW"/>
</dbReference>
<dbReference type="CDD" id="cd06347">
    <property type="entry name" value="PBP1_ABC_LivK_ligand_binding-like"/>
    <property type="match status" value="1"/>
</dbReference>
<dbReference type="InterPro" id="IPR028082">
    <property type="entry name" value="Peripla_BP_I"/>
</dbReference>
<keyword evidence="4" id="KW-0029">Amino-acid transport</keyword>
<dbReference type="OrthoDB" id="9783240at2"/>
<comment type="similarity">
    <text evidence="1">Belongs to the leucine-binding protein family.</text>
</comment>
<evidence type="ECO:0000313" key="7">
    <source>
        <dbReference type="Proteomes" id="UP000441455"/>
    </source>
</evidence>
<evidence type="ECO:0000259" key="5">
    <source>
        <dbReference type="Pfam" id="PF13458"/>
    </source>
</evidence>
<gene>
    <name evidence="6" type="ORF">FX155_05610</name>
</gene>
<dbReference type="Pfam" id="PF13458">
    <property type="entry name" value="Peripla_BP_6"/>
    <property type="match status" value="1"/>
</dbReference>
<feature type="domain" description="Leucine-binding protein" evidence="5">
    <location>
        <begin position="59"/>
        <end position="403"/>
    </location>
</feature>
<dbReference type="PRINTS" id="PR00337">
    <property type="entry name" value="LEUILEVALBP"/>
</dbReference>
<dbReference type="PANTHER" id="PTHR30483:SF6">
    <property type="entry name" value="PERIPLASMIC BINDING PROTEIN OF ABC TRANSPORTER FOR NATURAL AMINO ACIDS"/>
    <property type="match status" value="1"/>
</dbReference>
<evidence type="ECO:0000256" key="4">
    <source>
        <dbReference type="ARBA" id="ARBA00022970"/>
    </source>
</evidence>
<keyword evidence="3" id="KW-0732">Signal</keyword>
<reference evidence="6 7" key="1">
    <citation type="submission" date="2019-08" db="EMBL/GenBank/DDBJ databases">
        <title>In-depth cultivation of the pig gut microbiome towards novel bacterial diversity and tailored functional studies.</title>
        <authorList>
            <person name="Wylensek D."/>
            <person name="Hitch T.C.A."/>
            <person name="Clavel T."/>
        </authorList>
    </citation>
    <scope>NUCLEOTIDE SEQUENCE [LARGE SCALE GENOMIC DNA]</scope>
    <source>
        <strain evidence="6 7">WCA-389-WT-5B</strain>
    </source>
</reference>
<keyword evidence="2" id="KW-0813">Transport</keyword>
<name>A0A6N7VM35_ACIFE</name>